<evidence type="ECO:0000313" key="3">
    <source>
        <dbReference type="Proteomes" id="UP000467236"/>
    </source>
</evidence>
<dbReference type="EMBL" id="AP022575">
    <property type="protein sequence ID" value="BBX73911.1"/>
    <property type="molecule type" value="Genomic_DNA"/>
</dbReference>
<reference evidence="1 3" key="1">
    <citation type="journal article" date="2019" name="Emerg. Microbes Infect.">
        <title>Comprehensive subspecies identification of 175 nontuberculous mycobacteria species based on 7547 genomic profiles.</title>
        <authorList>
            <person name="Matsumoto Y."/>
            <person name="Kinjo T."/>
            <person name="Motooka D."/>
            <person name="Nabeya D."/>
            <person name="Jung N."/>
            <person name="Uechi K."/>
            <person name="Horii T."/>
            <person name="Iida T."/>
            <person name="Fujita J."/>
            <person name="Nakamura S."/>
        </authorList>
    </citation>
    <scope>NUCLEOTIDE SEQUENCE [LARGE SCALE GENOMIC DNA]</scope>
    <source>
        <strain evidence="1 3">JCM 14233</strain>
    </source>
</reference>
<sequence>MSPRLVKVTGLAPVERAVCYRSRVAATIRPWFPDAPTEVREAIVKLQTALDRDEYSGDIEAFLRVAVEPLEPADEPGELDE</sequence>
<dbReference type="OrthoDB" id="4753613at2"/>
<dbReference type="KEGG" id="mshj:MSHI_18170"/>
<reference evidence="1" key="2">
    <citation type="submission" date="2020-02" db="EMBL/GenBank/DDBJ databases">
        <authorList>
            <person name="Matsumoto Y."/>
            <person name="Motooka D."/>
            <person name="Nakamura S."/>
        </authorList>
    </citation>
    <scope>NUCLEOTIDE SEQUENCE</scope>
    <source>
        <strain evidence="1">JCM 14233</strain>
    </source>
</reference>
<dbReference type="KEGG" id="mshj:MSHI_01220"/>
<organism evidence="1 3">
    <name type="scientific">Mycobacterium shinjukuense</name>
    <dbReference type="NCBI Taxonomy" id="398694"/>
    <lineage>
        <taxon>Bacteria</taxon>
        <taxon>Bacillati</taxon>
        <taxon>Actinomycetota</taxon>
        <taxon>Actinomycetes</taxon>
        <taxon>Mycobacteriales</taxon>
        <taxon>Mycobacteriaceae</taxon>
        <taxon>Mycobacterium</taxon>
    </lineage>
</organism>
<protein>
    <submittedName>
        <fullName evidence="1">Uncharacterized protein</fullName>
    </submittedName>
</protein>
<dbReference type="AlphaFoldDB" id="A0A7I7MJ81"/>
<name>A0A7I7MJ81_9MYCO</name>
<proteinExistence type="predicted"/>
<gene>
    <name evidence="1" type="ORF">MSHI_01220</name>
    <name evidence="2" type="ORF">MSHI_18170</name>
</gene>
<keyword evidence="3" id="KW-1185">Reference proteome</keyword>
<dbReference type="Proteomes" id="UP000467236">
    <property type="component" value="Chromosome"/>
</dbReference>
<dbReference type="EMBL" id="AP022575">
    <property type="protein sequence ID" value="BBX72216.1"/>
    <property type="molecule type" value="Genomic_DNA"/>
</dbReference>
<evidence type="ECO:0000313" key="1">
    <source>
        <dbReference type="EMBL" id="BBX72216.1"/>
    </source>
</evidence>
<evidence type="ECO:0000313" key="2">
    <source>
        <dbReference type="EMBL" id="BBX73911.1"/>
    </source>
</evidence>
<dbReference type="RefSeq" id="WP_083052503.1">
    <property type="nucleotide sequence ID" value="NZ_AP022575.1"/>
</dbReference>
<accession>A0A7I7MJ81</accession>